<evidence type="ECO:0000256" key="11">
    <source>
        <dbReference type="ARBA" id="ARBA00022870"/>
    </source>
</evidence>
<dbReference type="GO" id="GO:0044156">
    <property type="term" value="C:host cell junction"/>
    <property type="evidence" value="ECO:0007669"/>
    <property type="project" value="UniProtKB-SubCell"/>
</dbReference>
<dbReference type="GO" id="GO:0055036">
    <property type="term" value="C:virion membrane"/>
    <property type="evidence" value="ECO:0007669"/>
    <property type="project" value="UniProtKB-SubCell"/>
</dbReference>
<evidence type="ECO:0000256" key="9">
    <source>
        <dbReference type="ARBA" id="ARBA00022812"/>
    </source>
</evidence>
<proteinExistence type="inferred from homology"/>
<keyword evidence="12" id="KW-0261">Viral envelope protein</keyword>
<evidence type="ECO:0000256" key="5">
    <source>
        <dbReference type="ARBA" id="ARBA00005825"/>
    </source>
</evidence>
<evidence type="ECO:0000256" key="14">
    <source>
        <dbReference type="ARBA" id="ARBA00023136"/>
    </source>
</evidence>
<keyword evidence="18" id="KW-1133">Transmembrane helix</keyword>
<comment type="similarity">
    <text evidence="5">Belongs to the alphaherpesvirinae glycoprotein I family.</text>
</comment>
<dbReference type="InterPro" id="IPR002874">
    <property type="entry name" value="Herpes_gI"/>
</dbReference>
<dbReference type="GO" id="GO:0044177">
    <property type="term" value="C:host cell Golgi apparatus"/>
    <property type="evidence" value="ECO:0007669"/>
    <property type="project" value="UniProtKB-SubCell"/>
</dbReference>
<evidence type="ECO:0000256" key="8">
    <source>
        <dbReference type="ARBA" id="ARBA00022692"/>
    </source>
</evidence>
<evidence type="ECO:0000256" key="10">
    <source>
        <dbReference type="ARBA" id="ARBA00022844"/>
    </source>
</evidence>
<protein>
    <recommendedName>
        <fullName evidence="6">Envelope glycoprotein I</fullName>
    </recommendedName>
</protein>
<sequence>MSLSNGHMAHWSAASKKHILCFLFLVTGSHSLIFTGTSLSASTDQSAIVAFCGLDKTVNVYGRLFFLGDSVGVISYDGTTEILRWNEKLKCFSVMYAALYTDCPLAGSALFRGCRSAVVYATPHDRVKPVSEKGLLLCISDPRISDTGTYYIRVSLAGRNVSDIFRIDVVVTSSSIHTCGHADKGIQECIRYADRVSFENYLIGHVGQLLPVDSELHAVYNVTPRSVVGTNTDTMSAFTNSTTKSASTNLIAMKTTHPPSTRRCNLRRALPKLIYMSSLAGLCLLVLLIGRAVVKCKTPKPKIYKGDSTSDGISLINSAVNDAFGCNPAKEVDPSNISEGEKLENMQKTTGNVEK</sequence>
<keyword evidence="15" id="KW-0325">Glycoprotein</keyword>
<evidence type="ECO:0000256" key="12">
    <source>
        <dbReference type="ARBA" id="ARBA00022879"/>
    </source>
</evidence>
<keyword evidence="9" id="KW-1040">Host Golgi apparatus</keyword>
<name>Q67638_ILTV</name>
<evidence type="ECO:0000256" key="13">
    <source>
        <dbReference type="ARBA" id="ARBA00023081"/>
    </source>
</evidence>
<evidence type="ECO:0000256" key="1">
    <source>
        <dbReference type="ARBA" id="ARBA00004136"/>
    </source>
</evidence>
<comment type="subcellular location">
    <subcellularLocation>
        <location evidence="1">Host Golgi apparatus</location>
    </subcellularLocation>
    <subcellularLocation>
        <location evidence="2">Host cell junction</location>
    </subcellularLocation>
    <subcellularLocation>
        <location evidence="4">Host cell membrane</location>
        <topology evidence="4">Single-pass type I membrane protein</topology>
    </subcellularLocation>
    <subcellularLocation>
        <location evidence="3">Virion membrane</location>
        <topology evidence="3">Single-pass membrane protein</topology>
    </subcellularLocation>
</comment>
<accession>Q67638</accession>
<evidence type="ECO:0000256" key="4">
    <source>
        <dbReference type="ARBA" id="ARBA00004402"/>
    </source>
</evidence>
<evidence type="ECO:0000256" key="18">
    <source>
        <dbReference type="SAM" id="Phobius"/>
    </source>
</evidence>
<reference evidence="19" key="2">
    <citation type="journal article" date="1997" name="Virus Res.">
        <title>Characterization and expression of the Marek's disease virus serotype 2 glycoprotein E in recombinant baculovirus-infected cells: initial analysis of its DNA sequence and antigenic properties.</title>
        <authorList>
            <person name="Jang H.K."/>
            <person name="Niikura M."/>
            <person name="Song C.S."/>
            <person name="Mikami T."/>
        </authorList>
    </citation>
    <scope>NUCLEOTIDE SEQUENCE</scope>
    <source>
        <strain evidence="19">HPRS24</strain>
    </source>
</reference>
<dbReference type="GO" id="GO:0043657">
    <property type="term" value="C:host cell"/>
    <property type="evidence" value="ECO:0007669"/>
    <property type="project" value="InterPro"/>
</dbReference>
<evidence type="ECO:0000256" key="15">
    <source>
        <dbReference type="ARBA" id="ARBA00023180"/>
    </source>
</evidence>
<evidence type="ECO:0000256" key="2">
    <source>
        <dbReference type="ARBA" id="ARBA00004315"/>
    </source>
</evidence>
<keyword evidence="14 18" id="KW-0472">Membrane</keyword>
<dbReference type="EMBL" id="D85420">
    <property type="protein sequence ID" value="BAA12814.1"/>
    <property type="molecule type" value="Genomic_DNA"/>
</dbReference>
<keyword evidence="13" id="KW-1031">Host cell junction</keyword>
<evidence type="ECO:0000256" key="3">
    <source>
        <dbReference type="ARBA" id="ARBA00004381"/>
    </source>
</evidence>
<reference evidence="19" key="1">
    <citation type="submission" date="1996-05" db="EMBL/GenBank/DDBJ databases">
        <authorList>
            <person name="Jang H.-K."/>
        </authorList>
    </citation>
    <scope>NUCLEOTIDE SEQUENCE</scope>
    <source>
        <strain evidence="19">HPRS24</strain>
    </source>
</reference>
<evidence type="ECO:0000256" key="7">
    <source>
        <dbReference type="ARBA" id="ARBA00022511"/>
    </source>
</evidence>
<evidence type="ECO:0000256" key="16">
    <source>
        <dbReference type="ARBA" id="ARBA00025134"/>
    </source>
</evidence>
<organismHost>
    <name type="scientific">Gallus gallus</name>
    <name type="common">Chicken</name>
    <dbReference type="NCBI Taxonomy" id="9031"/>
</organismHost>
<evidence type="ECO:0000313" key="19">
    <source>
        <dbReference type="EMBL" id="BAA12814.1"/>
    </source>
</evidence>
<keyword evidence="10" id="KW-0946">Virion</keyword>
<feature type="transmembrane region" description="Helical" evidence="18">
    <location>
        <begin position="273"/>
        <end position="294"/>
    </location>
</feature>
<keyword evidence="7" id="KW-1032">Host cell membrane</keyword>
<comment type="function">
    <text evidence="16">In epithelial cells, the heterodimer gE/gI is required for the cell-to-cell spread of the virus, by sorting nascent virions to cell junctions. Once the virus reaches the cell junctions, virus particles can spread to adjacent cells extremely rapidly through interactions with cellular receptors that accumulate at these junctions. Implicated in basolateral spread in polarized cells. In neuronal cells, gE/gI is essential for the anterograde spread of the infection throughout the host nervous system. Together with US9, the heterodimer gE/gI is involved in the sorting and transport of viral structural components toward axon tips.</text>
</comment>
<keyword evidence="11" id="KW-1043">Host membrane</keyword>
<feature type="region of interest" description="Disordered" evidence="17">
    <location>
        <begin position="331"/>
        <end position="355"/>
    </location>
</feature>
<keyword evidence="8 18" id="KW-0812">Transmembrane</keyword>
<dbReference type="Pfam" id="PF01688">
    <property type="entry name" value="Herpes_gI"/>
    <property type="match status" value="1"/>
</dbReference>
<feature type="compositionally biased region" description="Polar residues" evidence="17">
    <location>
        <begin position="346"/>
        <end position="355"/>
    </location>
</feature>
<evidence type="ECO:0000256" key="6">
    <source>
        <dbReference type="ARBA" id="ARBA00013983"/>
    </source>
</evidence>
<organism evidence="19">
    <name type="scientific">Infectious laryngotracheitis virus</name>
    <name type="common">ILTV</name>
    <name type="synonym">Gallid herpesvirus 1</name>
    <dbReference type="NCBI Taxonomy" id="10386"/>
    <lineage>
        <taxon>Viruses</taxon>
        <taxon>Duplodnaviria</taxon>
        <taxon>Heunggongvirae</taxon>
        <taxon>Peploviricota</taxon>
        <taxon>Herviviricetes</taxon>
        <taxon>Herpesvirales</taxon>
        <taxon>Orthoherpesviridae</taxon>
        <taxon>Alphaherpesvirinae</taxon>
        <taxon>Iltovirus</taxon>
        <taxon>Iltovirus gallidalpha1</taxon>
    </lineage>
</organism>
<evidence type="ECO:0000256" key="17">
    <source>
        <dbReference type="SAM" id="MobiDB-lite"/>
    </source>
</evidence>
<dbReference type="GO" id="GO:0019031">
    <property type="term" value="C:viral envelope"/>
    <property type="evidence" value="ECO:0007669"/>
    <property type="project" value="UniProtKB-KW"/>
</dbReference>